<evidence type="ECO:0000259" key="2">
    <source>
        <dbReference type="PROSITE" id="PS50041"/>
    </source>
</evidence>
<reference evidence="4" key="1">
    <citation type="submission" date="2018-06" db="EMBL/GenBank/DDBJ databases">
        <title>Genome assembly of Danube salmon.</title>
        <authorList>
            <person name="Macqueen D.J."/>
            <person name="Gundappa M.K."/>
        </authorList>
    </citation>
    <scope>NUCLEOTIDE SEQUENCE [LARGE SCALE GENOMIC DNA]</scope>
</reference>
<evidence type="ECO:0000256" key="1">
    <source>
        <dbReference type="ARBA" id="ARBA00022734"/>
    </source>
</evidence>
<organism evidence="3 4">
    <name type="scientific">Hucho hucho</name>
    <name type="common">huchen</name>
    <dbReference type="NCBI Taxonomy" id="62062"/>
    <lineage>
        <taxon>Eukaryota</taxon>
        <taxon>Metazoa</taxon>
        <taxon>Chordata</taxon>
        <taxon>Craniata</taxon>
        <taxon>Vertebrata</taxon>
        <taxon>Euteleostomi</taxon>
        <taxon>Actinopterygii</taxon>
        <taxon>Neopterygii</taxon>
        <taxon>Teleostei</taxon>
        <taxon>Protacanthopterygii</taxon>
        <taxon>Salmoniformes</taxon>
        <taxon>Salmonidae</taxon>
        <taxon>Salmoninae</taxon>
        <taxon>Hucho</taxon>
    </lineage>
</organism>
<dbReference type="AlphaFoldDB" id="A0A4W5RIE0"/>
<dbReference type="GeneTree" id="ENSGT01020000230338"/>
<dbReference type="Ensembl" id="ENSHHUT00000092454.1">
    <property type="protein sequence ID" value="ENSHHUP00000089671.1"/>
    <property type="gene ID" value="ENSHHUG00000051764.1"/>
</dbReference>
<dbReference type="Proteomes" id="UP000314982">
    <property type="component" value="Unassembled WGS sequence"/>
</dbReference>
<dbReference type="STRING" id="62062.ENSHHUP00000089671"/>
<dbReference type="InterPro" id="IPR050111">
    <property type="entry name" value="C-type_lectin/snaclec_domain"/>
</dbReference>
<evidence type="ECO:0000313" key="4">
    <source>
        <dbReference type="Proteomes" id="UP000314982"/>
    </source>
</evidence>
<keyword evidence="1" id="KW-0430">Lectin</keyword>
<dbReference type="InterPro" id="IPR001304">
    <property type="entry name" value="C-type_lectin-like"/>
</dbReference>
<dbReference type="SUPFAM" id="SSF56436">
    <property type="entry name" value="C-type lectin-like"/>
    <property type="match status" value="1"/>
</dbReference>
<protein>
    <recommendedName>
        <fullName evidence="2">C-type lectin domain-containing protein</fullName>
    </recommendedName>
</protein>
<dbReference type="InterPro" id="IPR016187">
    <property type="entry name" value="CTDL_fold"/>
</dbReference>
<dbReference type="GO" id="GO:0030246">
    <property type="term" value="F:carbohydrate binding"/>
    <property type="evidence" value="ECO:0007669"/>
    <property type="project" value="UniProtKB-KW"/>
</dbReference>
<keyword evidence="4" id="KW-1185">Reference proteome</keyword>
<dbReference type="PROSITE" id="PS50041">
    <property type="entry name" value="C_TYPE_LECTIN_2"/>
    <property type="match status" value="1"/>
</dbReference>
<dbReference type="Pfam" id="PF00059">
    <property type="entry name" value="Lectin_C"/>
    <property type="match status" value="1"/>
</dbReference>
<dbReference type="InterPro" id="IPR033989">
    <property type="entry name" value="CD209-like_CTLD"/>
</dbReference>
<dbReference type="InterPro" id="IPR016186">
    <property type="entry name" value="C-type_lectin-like/link_sf"/>
</dbReference>
<sequence length="151" mass="17674">FSVQSQMMYRPCPDGWRRLRHSCYYFSINSKTWSESRQDCRERGADLLIIKSREEQVCMWVPYSKHIGEQMHFWIGLTDSEKEGIWKWVDGTTPTTTQFWRKGEPNNSHGGENCAVFNSFSDNLGIIQSWNDQPCSLPIHWVCKYAPNVSS</sequence>
<dbReference type="Gene3D" id="3.10.100.10">
    <property type="entry name" value="Mannose-Binding Protein A, subunit A"/>
    <property type="match status" value="1"/>
</dbReference>
<reference evidence="3" key="2">
    <citation type="submission" date="2025-08" db="UniProtKB">
        <authorList>
            <consortium name="Ensembl"/>
        </authorList>
    </citation>
    <scope>IDENTIFICATION</scope>
</reference>
<name>A0A4W5RIE0_9TELE</name>
<evidence type="ECO:0000313" key="3">
    <source>
        <dbReference type="Ensembl" id="ENSHHUP00000089671.1"/>
    </source>
</evidence>
<accession>A0A4W5RIE0</accession>
<dbReference type="SMART" id="SM00034">
    <property type="entry name" value="CLECT"/>
    <property type="match status" value="1"/>
</dbReference>
<feature type="domain" description="C-type lectin" evidence="2">
    <location>
        <begin position="19"/>
        <end position="144"/>
    </location>
</feature>
<reference evidence="3" key="3">
    <citation type="submission" date="2025-09" db="UniProtKB">
        <authorList>
            <consortium name="Ensembl"/>
        </authorList>
    </citation>
    <scope>IDENTIFICATION</scope>
</reference>
<dbReference type="CDD" id="cd03590">
    <property type="entry name" value="CLECT_DC-SIGN_like"/>
    <property type="match status" value="1"/>
</dbReference>
<proteinExistence type="predicted"/>
<dbReference type="PANTHER" id="PTHR22803">
    <property type="entry name" value="MANNOSE, PHOSPHOLIPASE, LECTIN RECEPTOR RELATED"/>
    <property type="match status" value="1"/>
</dbReference>